<dbReference type="OrthoDB" id="3265098at2759"/>
<reference evidence="2 3" key="1">
    <citation type="journal article" date="2016" name="Mol. Biol. Evol.">
        <title>Comparative Genomics of Early-Diverging Mushroom-Forming Fungi Provides Insights into the Origins of Lignocellulose Decay Capabilities.</title>
        <authorList>
            <person name="Nagy L.G."/>
            <person name="Riley R."/>
            <person name="Tritt A."/>
            <person name="Adam C."/>
            <person name="Daum C."/>
            <person name="Floudas D."/>
            <person name="Sun H."/>
            <person name="Yadav J.S."/>
            <person name="Pangilinan J."/>
            <person name="Larsson K.H."/>
            <person name="Matsuura K."/>
            <person name="Barry K."/>
            <person name="Labutti K."/>
            <person name="Kuo R."/>
            <person name="Ohm R.A."/>
            <person name="Bhattacharya S.S."/>
            <person name="Shirouzu T."/>
            <person name="Yoshinaga Y."/>
            <person name="Martin F.M."/>
            <person name="Grigoriev I.V."/>
            <person name="Hibbett D.S."/>
        </authorList>
    </citation>
    <scope>NUCLEOTIDE SEQUENCE [LARGE SCALE GENOMIC DNA]</scope>
    <source>
        <strain evidence="2 3">HHB9708</strain>
    </source>
</reference>
<accession>A0A164QZQ5</accession>
<keyword evidence="3" id="KW-1185">Reference proteome</keyword>
<dbReference type="EMBL" id="KV419423">
    <property type="protein sequence ID" value="KZS90115.1"/>
    <property type="molecule type" value="Genomic_DNA"/>
</dbReference>
<proteinExistence type="predicted"/>
<feature type="signal peptide" evidence="1">
    <location>
        <begin position="1"/>
        <end position="22"/>
    </location>
</feature>
<dbReference type="Proteomes" id="UP000076722">
    <property type="component" value="Unassembled WGS sequence"/>
</dbReference>
<dbReference type="AlphaFoldDB" id="A0A164QZQ5"/>
<gene>
    <name evidence="2" type="ORF">SISNIDRAFT_524542</name>
</gene>
<evidence type="ECO:0000313" key="3">
    <source>
        <dbReference type="Proteomes" id="UP000076722"/>
    </source>
</evidence>
<evidence type="ECO:0000256" key="1">
    <source>
        <dbReference type="SAM" id="SignalP"/>
    </source>
</evidence>
<name>A0A164QZQ5_9AGAM</name>
<sequence>MKLAPSLTLLGALYCVIGQGAASEPPAGSIGLFYPTSQAVTVTGTKIQIGETVNIGIEVYNDDISTALAFNTSMTALLPNGTTVPIFHSGPDYEVNGMQCAEGDTDTIISGPLNISLAGTYAITWNLTYFTSANTSQVNRTFCGPGPFTAQTWLLTQNITAAQGGHGESSNATTPPAVPVVTETLPSKPTSNPQTVPVVNNVNGDVAVVSSSLIVLLIPLISVMLR</sequence>
<protein>
    <submittedName>
        <fullName evidence="2">Uncharacterized protein</fullName>
    </submittedName>
</protein>
<feature type="chain" id="PRO_5007852700" evidence="1">
    <location>
        <begin position="23"/>
        <end position="226"/>
    </location>
</feature>
<organism evidence="2 3">
    <name type="scientific">Sistotremastrum niveocremeum HHB9708</name>
    <dbReference type="NCBI Taxonomy" id="1314777"/>
    <lineage>
        <taxon>Eukaryota</taxon>
        <taxon>Fungi</taxon>
        <taxon>Dikarya</taxon>
        <taxon>Basidiomycota</taxon>
        <taxon>Agaricomycotina</taxon>
        <taxon>Agaricomycetes</taxon>
        <taxon>Sistotremastrales</taxon>
        <taxon>Sistotremastraceae</taxon>
        <taxon>Sertulicium</taxon>
        <taxon>Sertulicium niveocremeum</taxon>
    </lineage>
</organism>
<keyword evidence="1" id="KW-0732">Signal</keyword>
<evidence type="ECO:0000313" key="2">
    <source>
        <dbReference type="EMBL" id="KZS90115.1"/>
    </source>
</evidence>